<dbReference type="Proteomes" id="UP001303046">
    <property type="component" value="Unassembled WGS sequence"/>
</dbReference>
<organism evidence="1 2">
    <name type="scientific">Necator americanus</name>
    <name type="common">Human hookworm</name>
    <dbReference type="NCBI Taxonomy" id="51031"/>
    <lineage>
        <taxon>Eukaryota</taxon>
        <taxon>Metazoa</taxon>
        <taxon>Ecdysozoa</taxon>
        <taxon>Nematoda</taxon>
        <taxon>Chromadorea</taxon>
        <taxon>Rhabditida</taxon>
        <taxon>Rhabditina</taxon>
        <taxon>Rhabditomorpha</taxon>
        <taxon>Strongyloidea</taxon>
        <taxon>Ancylostomatidae</taxon>
        <taxon>Bunostominae</taxon>
        <taxon>Necator</taxon>
    </lineage>
</organism>
<protein>
    <submittedName>
        <fullName evidence="1">Uncharacterized protein</fullName>
    </submittedName>
</protein>
<dbReference type="EMBL" id="JAVFWL010000004">
    <property type="protein sequence ID" value="KAK6751738.1"/>
    <property type="molecule type" value="Genomic_DNA"/>
</dbReference>
<evidence type="ECO:0000313" key="2">
    <source>
        <dbReference type="Proteomes" id="UP001303046"/>
    </source>
</evidence>
<name>A0ABR1DMS5_NECAM</name>
<accession>A0ABR1DMS5</accession>
<reference evidence="1 2" key="1">
    <citation type="submission" date="2023-08" db="EMBL/GenBank/DDBJ databases">
        <title>A Necator americanus chromosomal reference genome.</title>
        <authorList>
            <person name="Ilik V."/>
            <person name="Petrzelkova K.J."/>
            <person name="Pardy F."/>
            <person name="Fuh T."/>
            <person name="Niatou-Singa F.S."/>
            <person name="Gouil Q."/>
            <person name="Baker L."/>
            <person name="Ritchie M.E."/>
            <person name="Jex A.R."/>
            <person name="Gazzola D."/>
            <person name="Li H."/>
            <person name="Toshio Fujiwara R."/>
            <person name="Zhan B."/>
            <person name="Aroian R.V."/>
            <person name="Pafco B."/>
            <person name="Schwarz E.M."/>
        </authorList>
    </citation>
    <scope>NUCLEOTIDE SEQUENCE [LARGE SCALE GENOMIC DNA]</scope>
    <source>
        <strain evidence="1 2">Aroian</strain>
        <tissue evidence="1">Whole animal</tissue>
    </source>
</reference>
<proteinExistence type="predicted"/>
<gene>
    <name evidence="1" type="primary">Necator_chrIV.g16560</name>
    <name evidence="1" type="ORF">RB195_003263</name>
</gene>
<keyword evidence="2" id="KW-1185">Reference proteome</keyword>
<comment type="caution">
    <text evidence="1">The sequence shown here is derived from an EMBL/GenBank/DDBJ whole genome shotgun (WGS) entry which is preliminary data.</text>
</comment>
<sequence>MNLVITTVAYVLRLVKRLMGKRESRLQSRVLENIPELRHMTTDSYITAKERQMALQVVVSNHQAVHLKEDRQKALKLLKLQKEDSGIFRCRGPGQLHSAIPSSTADLHSCQERSSESDSEGMTQSNTLQYCVYHSKREEILLDSQTSTASATSHQGQLVH</sequence>
<evidence type="ECO:0000313" key="1">
    <source>
        <dbReference type="EMBL" id="KAK6751738.1"/>
    </source>
</evidence>